<dbReference type="InterPro" id="IPR002881">
    <property type="entry name" value="DUF58"/>
</dbReference>
<organism evidence="2 3">
    <name type="scientific">Chitinophaga jiangningensis</name>
    <dbReference type="NCBI Taxonomy" id="1419482"/>
    <lineage>
        <taxon>Bacteria</taxon>
        <taxon>Pseudomonadati</taxon>
        <taxon>Bacteroidota</taxon>
        <taxon>Chitinophagia</taxon>
        <taxon>Chitinophagales</taxon>
        <taxon>Chitinophagaceae</taxon>
        <taxon>Chitinophaga</taxon>
    </lineage>
</organism>
<proteinExistence type="predicted"/>
<dbReference type="RefSeq" id="WP_083550779.1">
    <property type="nucleotide sequence ID" value="NZ_FRBL01000011.1"/>
</dbReference>
<sequence length="313" mass="35484">MRNNTSHKWPEGVAVTLDELMRYQYYVQEIPILPQHPVYSILAGRHASRLRGRGLDFEEVRVYVPGDDVRNIDWRVTARTGTTHTKVFNEEKERPSFLVVDQSSQLFFGSQEQVKSVIAAQVAALSAFYTIRRGDRVGGIVYNEDGFEFIHPARSKTHVQYLLKSIAEKNALLPARKPAAVNISLLNDMLKRTAASVTHDYVIAVISDFTAADDTTVKLLRGLALHNDVMLVHISDPLDAALPDGRLILGDGKKQLRWKNSLHNAGQKYEEAYKKMQLRLAEEFRNYRIPVIFMDTTQPASSQVIGFFSNRNK</sequence>
<dbReference type="EMBL" id="FRBL01000011">
    <property type="protein sequence ID" value="SHM79431.1"/>
    <property type="molecule type" value="Genomic_DNA"/>
</dbReference>
<protein>
    <recommendedName>
        <fullName evidence="1">DUF58 domain-containing protein</fullName>
    </recommendedName>
</protein>
<name>A0A1M7LMS0_9BACT</name>
<dbReference type="Pfam" id="PF01882">
    <property type="entry name" value="DUF58"/>
    <property type="match status" value="1"/>
</dbReference>
<evidence type="ECO:0000313" key="2">
    <source>
        <dbReference type="EMBL" id="SHM79431.1"/>
    </source>
</evidence>
<gene>
    <name evidence="2" type="ORF">SAMN05444266_11147</name>
</gene>
<keyword evidence="3" id="KW-1185">Reference proteome</keyword>
<dbReference type="STRING" id="1419482.SAMN05444266_11147"/>
<evidence type="ECO:0000259" key="1">
    <source>
        <dbReference type="Pfam" id="PF01882"/>
    </source>
</evidence>
<dbReference type="AlphaFoldDB" id="A0A1M7LMS0"/>
<dbReference type="SUPFAM" id="SSF53300">
    <property type="entry name" value="vWA-like"/>
    <property type="match status" value="1"/>
</dbReference>
<accession>A0A1M7LMS0</accession>
<reference evidence="2 3" key="1">
    <citation type="submission" date="2016-11" db="EMBL/GenBank/DDBJ databases">
        <authorList>
            <person name="Jaros S."/>
            <person name="Januszkiewicz K."/>
            <person name="Wedrychowicz H."/>
        </authorList>
    </citation>
    <scope>NUCLEOTIDE SEQUENCE [LARGE SCALE GENOMIC DNA]</scope>
    <source>
        <strain evidence="2 3">DSM 27406</strain>
    </source>
</reference>
<dbReference type="OrthoDB" id="9776116at2"/>
<dbReference type="Proteomes" id="UP000184420">
    <property type="component" value="Unassembled WGS sequence"/>
</dbReference>
<dbReference type="PANTHER" id="PTHR33608">
    <property type="entry name" value="BLL2464 PROTEIN"/>
    <property type="match status" value="1"/>
</dbReference>
<feature type="domain" description="DUF58" evidence="1">
    <location>
        <begin position="59"/>
        <end position="255"/>
    </location>
</feature>
<dbReference type="PANTHER" id="PTHR33608:SF12">
    <property type="entry name" value="DUF58 DOMAIN-CONTAINING PROTEIN"/>
    <property type="match status" value="1"/>
</dbReference>
<evidence type="ECO:0000313" key="3">
    <source>
        <dbReference type="Proteomes" id="UP000184420"/>
    </source>
</evidence>
<dbReference type="InterPro" id="IPR036465">
    <property type="entry name" value="vWFA_dom_sf"/>
</dbReference>